<dbReference type="CDD" id="cd07067">
    <property type="entry name" value="HP_PGM_like"/>
    <property type="match status" value="1"/>
</dbReference>
<dbReference type="EC" id="3.1.3.3" evidence="4"/>
<keyword evidence="1 4" id="KW-0378">Hydrolase</keyword>
<feature type="binding site" evidence="3">
    <location>
        <begin position="85"/>
        <end position="88"/>
    </location>
    <ligand>
        <name>substrate</name>
    </ligand>
</feature>
<evidence type="ECO:0000313" key="5">
    <source>
        <dbReference type="Proteomes" id="UP000005850"/>
    </source>
</evidence>
<evidence type="ECO:0000256" key="2">
    <source>
        <dbReference type="PIRSR" id="PIRSR613078-1"/>
    </source>
</evidence>
<sequence length="201" mass="22821">METIVYLIRHGETDWNHIQKIQGHTDTDLNELGYMQAEKLANRLASEGFAHVYSSDLKRAFETAKRVGERQQTPVPVTKVRGLRERCYGDWEGRHLADVQKDMLNVEPHQSICGIESYHAMQKRADRVLSEIIEKHPGQKIAVVSHGGLINAFLHYITEGQLGTGITKIGNTGITILHVENKSWKVMEISRVDHLEETITD</sequence>
<gene>
    <name evidence="4" type="ORF">BRLA_c039000</name>
</gene>
<feature type="binding site" evidence="3">
    <location>
        <begin position="9"/>
        <end position="16"/>
    </location>
    <ligand>
        <name>substrate</name>
    </ligand>
</feature>
<dbReference type="GO" id="GO:0045820">
    <property type="term" value="P:negative regulation of glycolytic process"/>
    <property type="evidence" value="ECO:0007669"/>
    <property type="project" value="TreeGrafter"/>
</dbReference>
<keyword evidence="5" id="KW-1185">Reference proteome</keyword>
<dbReference type="EMBL" id="CP007806">
    <property type="protein sequence ID" value="AIG28183.1"/>
    <property type="molecule type" value="Genomic_DNA"/>
</dbReference>
<feature type="binding site" evidence="3">
    <location>
        <position position="59"/>
    </location>
    <ligand>
        <name>substrate</name>
    </ligand>
</feature>
<dbReference type="HOGENOM" id="CLU_033323_9_4_9"/>
<dbReference type="AlphaFoldDB" id="A0A075RA91"/>
<dbReference type="Gene3D" id="3.40.50.1240">
    <property type="entry name" value="Phosphoglycerate mutase-like"/>
    <property type="match status" value="1"/>
</dbReference>
<dbReference type="SMART" id="SM00855">
    <property type="entry name" value="PGAM"/>
    <property type="match status" value="1"/>
</dbReference>
<name>A0A075RA91_BRELA</name>
<evidence type="ECO:0000313" key="4">
    <source>
        <dbReference type="EMBL" id="AIG28183.1"/>
    </source>
</evidence>
<evidence type="ECO:0000256" key="3">
    <source>
        <dbReference type="PIRSR" id="PIRSR613078-2"/>
    </source>
</evidence>
<dbReference type="STRING" id="1042163.BRLA_c039000"/>
<dbReference type="Proteomes" id="UP000005850">
    <property type="component" value="Chromosome"/>
</dbReference>
<dbReference type="KEGG" id="blr:BRLA_c039000"/>
<dbReference type="RefSeq" id="WP_003334846.1">
    <property type="nucleotide sequence ID" value="NZ_CP007806.1"/>
</dbReference>
<feature type="active site" description="Tele-phosphohistidine intermediate" evidence="2">
    <location>
        <position position="10"/>
    </location>
</feature>
<organism evidence="4 5">
    <name type="scientific">Brevibacillus laterosporus LMG 15441</name>
    <dbReference type="NCBI Taxonomy" id="1042163"/>
    <lineage>
        <taxon>Bacteria</taxon>
        <taxon>Bacillati</taxon>
        <taxon>Bacillota</taxon>
        <taxon>Bacilli</taxon>
        <taxon>Bacillales</taxon>
        <taxon>Paenibacillaceae</taxon>
        <taxon>Brevibacillus</taxon>
    </lineage>
</organism>
<dbReference type="PROSITE" id="PS00175">
    <property type="entry name" value="PG_MUTASE"/>
    <property type="match status" value="1"/>
</dbReference>
<dbReference type="PANTHER" id="PTHR46517:SF1">
    <property type="entry name" value="FRUCTOSE-2,6-BISPHOSPHATASE TIGAR"/>
    <property type="match status" value="1"/>
</dbReference>
<dbReference type="SUPFAM" id="SSF53254">
    <property type="entry name" value="Phosphoglycerate mutase-like"/>
    <property type="match status" value="1"/>
</dbReference>
<dbReference type="InterPro" id="IPR013078">
    <property type="entry name" value="His_Pase_superF_clade-1"/>
</dbReference>
<protein>
    <submittedName>
        <fullName evidence="4">Phosphoglycerate mutase family protein</fullName>
        <ecNumber evidence="4">3.1.3.3</ecNumber>
    </submittedName>
</protein>
<dbReference type="PANTHER" id="PTHR46517">
    <property type="entry name" value="FRUCTOSE-2,6-BISPHOSPHATASE TIGAR"/>
    <property type="match status" value="1"/>
</dbReference>
<evidence type="ECO:0000256" key="1">
    <source>
        <dbReference type="ARBA" id="ARBA00022801"/>
    </source>
</evidence>
<dbReference type="GO" id="GO:0005829">
    <property type="term" value="C:cytosol"/>
    <property type="evidence" value="ECO:0007669"/>
    <property type="project" value="TreeGrafter"/>
</dbReference>
<dbReference type="Pfam" id="PF00300">
    <property type="entry name" value="His_Phos_1"/>
    <property type="match status" value="1"/>
</dbReference>
<dbReference type="InterPro" id="IPR029033">
    <property type="entry name" value="His_PPase_superfam"/>
</dbReference>
<dbReference type="GO" id="GO:0004331">
    <property type="term" value="F:fructose-2,6-bisphosphate 2-phosphatase activity"/>
    <property type="evidence" value="ECO:0007669"/>
    <property type="project" value="TreeGrafter"/>
</dbReference>
<dbReference type="eggNOG" id="COG0406">
    <property type="taxonomic scope" value="Bacteria"/>
</dbReference>
<feature type="active site" description="Proton donor/acceptor" evidence="2">
    <location>
        <position position="85"/>
    </location>
</feature>
<accession>A0A075RA91</accession>
<dbReference type="GO" id="GO:0043456">
    <property type="term" value="P:regulation of pentose-phosphate shunt"/>
    <property type="evidence" value="ECO:0007669"/>
    <property type="project" value="TreeGrafter"/>
</dbReference>
<proteinExistence type="predicted"/>
<dbReference type="InterPro" id="IPR001345">
    <property type="entry name" value="PG/BPGM_mutase_AS"/>
</dbReference>
<reference evidence="4 5" key="1">
    <citation type="journal article" date="2011" name="J. Bacteriol.">
        <title>Genome sequence of Brevibacillus laterosporus LMG 15441, a pathogen of invertebrates.</title>
        <authorList>
            <person name="Djukic M."/>
            <person name="Poehlein A."/>
            <person name="Thurmer A."/>
            <person name="Daniel R."/>
        </authorList>
    </citation>
    <scope>NUCLEOTIDE SEQUENCE [LARGE SCALE GENOMIC DNA]</scope>
    <source>
        <strain evidence="4 5">LMG 15441</strain>
    </source>
</reference>
<dbReference type="InterPro" id="IPR051695">
    <property type="entry name" value="Phosphoglycerate_Mutase"/>
</dbReference>